<dbReference type="SUPFAM" id="SSF46955">
    <property type="entry name" value="Putative DNA-binding domain"/>
    <property type="match status" value="1"/>
</dbReference>
<protein>
    <submittedName>
        <fullName evidence="2">Excisionase</fullName>
    </submittedName>
</protein>
<dbReference type="Proteomes" id="UP000053039">
    <property type="component" value="Unassembled WGS sequence"/>
</dbReference>
<dbReference type="GeneID" id="93956615"/>
<dbReference type="Pfam" id="PF12728">
    <property type="entry name" value="HTH_17"/>
    <property type="match status" value="1"/>
</dbReference>
<reference evidence="2 3" key="1">
    <citation type="submission" date="2015-10" db="EMBL/GenBank/DDBJ databases">
        <title>Draft genome sequence of Streptomyces pseudovenezuelae DSM 40212, type strain for the species Streptomyces pseudovenezuelae.</title>
        <authorList>
            <person name="Ruckert C."/>
            <person name="Winkler A."/>
            <person name="Kalinowski J."/>
            <person name="Kampfer P."/>
            <person name="Glaeser S."/>
        </authorList>
    </citation>
    <scope>NUCLEOTIDE SEQUENCE [LARGE SCALE GENOMIC DNA]</scope>
    <source>
        <strain evidence="2 3">DSM 40212</strain>
    </source>
</reference>
<gene>
    <name evidence="2" type="ORF">AQI94_23795</name>
</gene>
<dbReference type="GO" id="GO:0003677">
    <property type="term" value="F:DNA binding"/>
    <property type="evidence" value="ECO:0007669"/>
    <property type="project" value="InterPro"/>
</dbReference>
<feature type="domain" description="Helix-turn-helix" evidence="1">
    <location>
        <begin position="5"/>
        <end position="51"/>
    </location>
</feature>
<comment type="caution">
    <text evidence="2">The sequence shown here is derived from an EMBL/GenBank/DDBJ whole genome shotgun (WGS) entry which is preliminary data.</text>
</comment>
<organism evidence="2 3">
    <name type="scientific">Streptomyces pseudovenezuelae</name>
    <dbReference type="NCBI Taxonomy" id="67350"/>
    <lineage>
        <taxon>Bacteria</taxon>
        <taxon>Bacillati</taxon>
        <taxon>Actinomycetota</taxon>
        <taxon>Actinomycetes</taxon>
        <taxon>Kitasatosporales</taxon>
        <taxon>Streptomycetaceae</taxon>
        <taxon>Streptomyces</taxon>
        <taxon>Streptomyces aurantiacus group</taxon>
    </lineage>
</organism>
<evidence type="ECO:0000313" key="2">
    <source>
        <dbReference type="EMBL" id="KUM86068.1"/>
    </source>
</evidence>
<dbReference type="RefSeq" id="WP_031041410.1">
    <property type="nucleotide sequence ID" value="NZ_KQ948148.1"/>
</dbReference>
<evidence type="ECO:0000313" key="3">
    <source>
        <dbReference type="Proteomes" id="UP000053039"/>
    </source>
</evidence>
<dbReference type="NCBIfam" id="TIGR01764">
    <property type="entry name" value="excise"/>
    <property type="match status" value="1"/>
</dbReference>
<dbReference type="InterPro" id="IPR041657">
    <property type="entry name" value="HTH_17"/>
</dbReference>
<dbReference type="OrthoDB" id="3789542at2"/>
<proteinExistence type="predicted"/>
<dbReference type="AlphaFoldDB" id="A0A101N3V2"/>
<dbReference type="InterPro" id="IPR010093">
    <property type="entry name" value="SinI_DNA-bd"/>
</dbReference>
<dbReference type="InterPro" id="IPR009061">
    <property type="entry name" value="DNA-bd_dom_put_sf"/>
</dbReference>
<dbReference type="EMBL" id="LMWM01000027">
    <property type="protein sequence ID" value="KUM86068.1"/>
    <property type="molecule type" value="Genomic_DNA"/>
</dbReference>
<name>A0A101N3V2_9ACTN</name>
<accession>A0A101N3V2</accession>
<sequence>MTTAVLTVDQVAERLGISRWKVHDLIRSRELASFKIGRCRRISEAAVDSYISLRTEQEAA</sequence>
<evidence type="ECO:0000259" key="1">
    <source>
        <dbReference type="Pfam" id="PF12728"/>
    </source>
</evidence>